<reference evidence="1 2" key="1">
    <citation type="submission" date="2018-06" db="EMBL/GenBank/DDBJ databases">
        <authorList>
            <consortium name="Pathogen Informatics"/>
            <person name="Doyle S."/>
        </authorList>
    </citation>
    <scope>NUCLEOTIDE SEQUENCE [LARGE SCALE GENOMIC DNA]</scope>
    <source>
        <strain evidence="1 2">NCTC13336</strain>
    </source>
</reference>
<proteinExistence type="predicted"/>
<accession>A0A377R3F8</accession>
<keyword evidence="2" id="KW-1185">Reference proteome</keyword>
<dbReference type="AlphaFoldDB" id="A0A377R3F8"/>
<evidence type="ECO:0000313" key="1">
    <source>
        <dbReference type="EMBL" id="STR03051.1"/>
    </source>
</evidence>
<gene>
    <name evidence="1" type="ORF">NCTC13336_01943</name>
</gene>
<organism evidence="1 2">
    <name type="scientific">Kingella potus</name>
    <dbReference type="NCBI Taxonomy" id="265175"/>
    <lineage>
        <taxon>Bacteria</taxon>
        <taxon>Pseudomonadati</taxon>
        <taxon>Pseudomonadota</taxon>
        <taxon>Betaproteobacteria</taxon>
        <taxon>Neisseriales</taxon>
        <taxon>Neisseriaceae</taxon>
        <taxon>Kingella</taxon>
    </lineage>
</organism>
<dbReference type="RefSeq" id="WP_147286628.1">
    <property type="nucleotide sequence ID" value="NZ_UGJJ01000002.1"/>
</dbReference>
<sequence>METKRLKLKKKERKRLEKLAWKKARQSKAAPFDVLLSLGKTALLWLEDYRSFSKRSRTASK</sequence>
<protein>
    <submittedName>
        <fullName evidence="1">Uncharacterized protein</fullName>
    </submittedName>
</protein>
<name>A0A377R3F8_9NEIS</name>
<evidence type="ECO:0000313" key="2">
    <source>
        <dbReference type="Proteomes" id="UP000254293"/>
    </source>
</evidence>
<dbReference type="EMBL" id="UGJJ01000002">
    <property type="protein sequence ID" value="STR03051.1"/>
    <property type="molecule type" value="Genomic_DNA"/>
</dbReference>
<dbReference type="Proteomes" id="UP000254293">
    <property type="component" value="Unassembled WGS sequence"/>
</dbReference>